<dbReference type="Gene3D" id="3.30.70.380">
    <property type="entry name" value="Ferrodoxin-fold anticodon-binding domain"/>
    <property type="match status" value="1"/>
</dbReference>
<comment type="subunit">
    <text evidence="3 15">Tetramer of two alpha and two beta subunits.</text>
</comment>
<keyword evidence="10 15" id="KW-0460">Magnesium</keyword>
<dbReference type="EC" id="6.1.1.20" evidence="15"/>
<dbReference type="InterPro" id="IPR012340">
    <property type="entry name" value="NA-bd_OB-fold"/>
</dbReference>
<dbReference type="InterPro" id="IPR045060">
    <property type="entry name" value="Phe-tRNA-ligase_IIc_bsu"/>
</dbReference>
<dbReference type="PANTHER" id="PTHR10947:SF0">
    <property type="entry name" value="PHENYLALANINE--TRNA LIGASE BETA SUBUNIT"/>
    <property type="match status" value="1"/>
</dbReference>
<evidence type="ECO:0000256" key="1">
    <source>
        <dbReference type="ARBA" id="ARBA00004496"/>
    </source>
</evidence>
<dbReference type="SUPFAM" id="SSF54991">
    <property type="entry name" value="Anticodon-binding domain of PheRS"/>
    <property type="match status" value="1"/>
</dbReference>
<evidence type="ECO:0000256" key="8">
    <source>
        <dbReference type="ARBA" id="ARBA00022741"/>
    </source>
</evidence>
<dbReference type="Gene3D" id="3.50.40.10">
    <property type="entry name" value="Phenylalanyl-trna Synthetase, Chain B, domain 3"/>
    <property type="match status" value="1"/>
</dbReference>
<evidence type="ECO:0000256" key="13">
    <source>
        <dbReference type="ARBA" id="ARBA00023146"/>
    </source>
</evidence>
<feature type="binding site" evidence="15">
    <location>
        <position position="499"/>
    </location>
    <ligand>
        <name>Mg(2+)</name>
        <dbReference type="ChEBI" id="CHEBI:18420"/>
        <note>shared with alpha subunit</note>
    </ligand>
</feature>
<reference evidence="21" key="1">
    <citation type="submission" date="2008-12" db="EMBL/GenBank/DDBJ databases">
        <title>Complete sequence of chromosome of Methylobacterium chloromethanicum CM4.</title>
        <authorList>
            <consortium name="US DOE Joint Genome Institute"/>
            <person name="Lucas S."/>
            <person name="Copeland A."/>
            <person name="Lapidus A."/>
            <person name="Glavina del Rio T."/>
            <person name="Dalin E."/>
            <person name="Tice H."/>
            <person name="Bruce D."/>
            <person name="Goodwin L."/>
            <person name="Pitluck S."/>
            <person name="Chertkov O."/>
            <person name="Brettin T."/>
            <person name="Detter J.C."/>
            <person name="Han C."/>
            <person name="Larimer F."/>
            <person name="Land M."/>
            <person name="Hauser L."/>
            <person name="Kyrpides N."/>
            <person name="Mikhailova N."/>
            <person name="Marx C."/>
            <person name="Richardson P."/>
        </authorList>
    </citation>
    <scope>NUCLEOTIDE SEQUENCE [LARGE SCALE GENOMIC DNA]</scope>
    <source>
        <strain evidence="21">CM4 / NCIMB 13688</strain>
    </source>
</reference>
<dbReference type="HOGENOM" id="CLU_016891_0_0_5"/>
<dbReference type="Proteomes" id="UP000002385">
    <property type="component" value="Chromosome"/>
</dbReference>
<proteinExistence type="inferred from homology"/>
<keyword evidence="13 15" id="KW-0030">Aminoacyl-tRNA synthetase</keyword>
<dbReference type="InterPro" id="IPR036690">
    <property type="entry name" value="Fdx_antiC-bd_sf"/>
</dbReference>
<dbReference type="GO" id="GO:0009328">
    <property type="term" value="C:phenylalanine-tRNA ligase complex"/>
    <property type="evidence" value="ECO:0007669"/>
    <property type="project" value="TreeGrafter"/>
</dbReference>
<feature type="binding site" evidence="15">
    <location>
        <position position="508"/>
    </location>
    <ligand>
        <name>Mg(2+)</name>
        <dbReference type="ChEBI" id="CHEBI:18420"/>
        <note>shared with alpha subunit</note>
    </ligand>
</feature>
<dbReference type="RefSeq" id="WP_015950514.1">
    <property type="nucleotide sequence ID" value="NC_011757.1"/>
</dbReference>
<dbReference type="GO" id="GO:0004826">
    <property type="term" value="F:phenylalanine-tRNA ligase activity"/>
    <property type="evidence" value="ECO:0007669"/>
    <property type="project" value="UniProtKB-UniRule"/>
</dbReference>
<keyword evidence="5 16" id="KW-0820">tRNA-binding</keyword>
<dbReference type="Gene3D" id="3.30.930.10">
    <property type="entry name" value="Bira Bifunctional Protein, Domain 2"/>
    <property type="match status" value="1"/>
</dbReference>
<keyword evidence="11 16" id="KW-0694">RNA-binding</keyword>
<dbReference type="InterPro" id="IPR045864">
    <property type="entry name" value="aa-tRNA-synth_II/BPL/LPL"/>
</dbReference>
<dbReference type="PROSITE" id="PS51447">
    <property type="entry name" value="FDX_ACB"/>
    <property type="match status" value="1"/>
</dbReference>
<dbReference type="FunFam" id="2.40.50.140:FF:000045">
    <property type="entry name" value="Phenylalanine--tRNA ligase beta subunit"/>
    <property type="match status" value="1"/>
</dbReference>
<dbReference type="PROSITE" id="PS51483">
    <property type="entry name" value="B5"/>
    <property type="match status" value="1"/>
</dbReference>
<evidence type="ECO:0000256" key="3">
    <source>
        <dbReference type="ARBA" id="ARBA00011209"/>
    </source>
</evidence>
<comment type="subcellular location">
    <subcellularLocation>
        <location evidence="1 15">Cytoplasm</location>
    </subcellularLocation>
</comment>
<dbReference type="SMART" id="SM00874">
    <property type="entry name" value="B5"/>
    <property type="match status" value="1"/>
</dbReference>
<evidence type="ECO:0000256" key="15">
    <source>
        <dbReference type="HAMAP-Rule" id="MF_00283"/>
    </source>
</evidence>
<dbReference type="CDD" id="cd02796">
    <property type="entry name" value="tRNA_bind_bactPheRS"/>
    <property type="match status" value="1"/>
</dbReference>
<keyword evidence="7 15" id="KW-0479">Metal-binding</keyword>
<dbReference type="AlphaFoldDB" id="B7KVA4"/>
<dbReference type="GO" id="GO:0000287">
    <property type="term" value="F:magnesium ion binding"/>
    <property type="evidence" value="ECO:0007669"/>
    <property type="project" value="UniProtKB-UniRule"/>
</dbReference>
<dbReference type="GO" id="GO:0005524">
    <property type="term" value="F:ATP binding"/>
    <property type="evidence" value="ECO:0007669"/>
    <property type="project" value="UniProtKB-UniRule"/>
</dbReference>
<dbReference type="SMART" id="SM00896">
    <property type="entry name" value="FDX-ACB"/>
    <property type="match status" value="1"/>
</dbReference>
<dbReference type="GO" id="GO:0006432">
    <property type="term" value="P:phenylalanyl-tRNA aminoacylation"/>
    <property type="evidence" value="ECO:0007669"/>
    <property type="project" value="UniProtKB-UniRule"/>
</dbReference>
<evidence type="ECO:0000259" key="19">
    <source>
        <dbReference type="PROSITE" id="PS51483"/>
    </source>
</evidence>
<evidence type="ECO:0000313" key="20">
    <source>
        <dbReference type="EMBL" id="ACK82775.1"/>
    </source>
</evidence>
<keyword evidence="8 15" id="KW-0547">Nucleotide-binding</keyword>
<dbReference type="SUPFAM" id="SSF50249">
    <property type="entry name" value="Nucleic acid-binding proteins"/>
    <property type="match status" value="1"/>
</dbReference>
<evidence type="ECO:0000256" key="5">
    <source>
        <dbReference type="ARBA" id="ARBA00022555"/>
    </source>
</evidence>
<feature type="binding site" evidence="15">
    <location>
        <position position="509"/>
    </location>
    <ligand>
        <name>Mg(2+)</name>
        <dbReference type="ChEBI" id="CHEBI:18420"/>
        <note>shared with alpha subunit</note>
    </ligand>
</feature>
<protein>
    <recommendedName>
        <fullName evidence="15">Phenylalanine--tRNA ligase beta subunit</fullName>
        <ecNumber evidence="15">6.1.1.20</ecNumber>
    </recommendedName>
    <alternativeName>
        <fullName evidence="15">Phenylalanyl-tRNA synthetase beta subunit</fullName>
        <shortName evidence="15">PheRS</shortName>
    </alternativeName>
</protein>
<organism evidence="20 21">
    <name type="scientific">Methylorubrum extorquens (strain CM4 / NCIMB 13688)</name>
    <name type="common">Methylobacterium extorquens</name>
    <dbReference type="NCBI Taxonomy" id="440085"/>
    <lineage>
        <taxon>Bacteria</taxon>
        <taxon>Pseudomonadati</taxon>
        <taxon>Pseudomonadota</taxon>
        <taxon>Alphaproteobacteria</taxon>
        <taxon>Hyphomicrobiales</taxon>
        <taxon>Methylobacteriaceae</taxon>
        <taxon>Methylorubrum</taxon>
    </lineage>
</organism>
<dbReference type="GO" id="GO:0000049">
    <property type="term" value="F:tRNA binding"/>
    <property type="evidence" value="ECO:0007669"/>
    <property type="project" value="UniProtKB-UniRule"/>
</dbReference>
<dbReference type="InterPro" id="IPR002547">
    <property type="entry name" value="tRNA-bd_dom"/>
</dbReference>
<evidence type="ECO:0000256" key="9">
    <source>
        <dbReference type="ARBA" id="ARBA00022840"/>
    </source>
</evidence>
<evidence type="ECO:0000256" key="12">
    <source>
        <dbReference type="ARBA" id="ARBA00022917"/>
    </source>
</evidence>
<evidence type="ECO:0000256" key="16">
    <source>
        <dbReference type="PROSITE-ProRule" id="PRU00209"/>
    </source>
</evidence>
<dbReference type="SUPFAM" id="SSF56037">
    <property type="entry name" value="PheT/TilS domain"/>
    <property type="match status" value="2"/>
</dbReference>
<evidence type="ECO:0000256" key="6">
    <source>
        <dbReference type="ARBA" id="ARBA00022598"/>
    </source>
</evidence>
<dbReference type="InterPro" id="IPR041616">
    <property type="entry name" value="PheRS_beta_core"/>
</dbReference>
<comment type="similarity">
    <text evidence="2 15">Belongs to the phenylalanyl-tRNA synthetase beta subunit family. Type 1 subfamily.</text>
</comment>
<dbReference type="InterPro" id="IPR005121">
    <property type="entry name" value="Fdx_antiC-bd"/>
</dbReference>
<dbReference type="Pfam" id="PF01588">
    <property type="entry name" value="tRNA_bind"/>
    <property type="match status" value="1"/>
</dbReference>
<dbReference type="EMBL" id="CP001298">
    <property type="protein sequence ID" value="ACK82775.1"/>
    <property type="molecule type" value="Genomic_DNA"/>
</dbReference>
<evidence type="ECO:0000259" key="18">
    <source>
        <dbReference type="PROSITE" id="PS51447"/>
    </source>
</evidence>
<feature type="binding site" evidence="15">
    <location>
        <position position="505"/>
    </location>
    <ligand>
        <name>Mg(2+)</name>
        <dbReference type="ChEBI" id="CHEBI:18420"/>
        <note>shared with alpha subunit</note>
    </ligand>
</feature>
<evidence type="ECO:0000256" key="4">
    <source>
        <dbReference type="ARBA" id="ARBA00022490"/>
    </source>
</evidence>
<keyword evidence="12 15" id="KW-0648">Protein biosynthesis</keyword>
<evidence type="ECO:0000256" key="11">
    <source>
        <dbReference type="ARBA" id="ARBA00022884"/>
    </source>
</evidence>
<evidence type="ECO:0000313" key="21">
    <source>
        <dbReference type="Proteomes" id="UP000002385"/>
    </source>
</evidence>
<dbReference type="SUPFAM" id="SSF46955">
    <property type="entry name" value="Putative DNA-binding domain"/>
    <property type="match status" value="1"/>
</dbReference>
<dbReference type="Gene3D" id="3.30.56.10">
    <property type="match status" value="2"/>
</dbReference>
<dbReference type="SUPFAM" id="SSF55681">
    <property type="entry name" value="Class II aaRS and biotin synthetases"/>
    <property type="match status" value="1"/>
</dbReference>
<dbReference type="HAMAP" id="MF_00283">
    <property type="entry name" value="Phe_tRNA_synth_beta1"/>
    <property type="match status" value="1"/>
</dbReference>
<comment type="catalytic activity">
    <reaction evidence="14 15">
        <text>tRNA(Phe) + L-phenylalanine + ATP = L-phenylalanyl-tRNA(Phe) + AMP + diphosphate + H(+)</text>
        <dbReference type="Rhea" id="RHEA:19413"/>
        <dbReference type="Rhea" id="RHEA-COMP:9668"/>
        <dbReference type="Rhea" id="RHEA-COMP:9699"/>
        <dbReference type="ChEBI" id="CHEBI:15378"/>
        <dbReference type="ChEBI" id="CHEBI:30616"/>
        <dbReference type="ChEBI" id="CHEBI:33019"/>
        <dbReference type="ChEBI" id="CHEBI:58095"/>
        <dbReference type="ChEBI" id="CHEBI:78442"/>
        <dbReference type="ChEBI" id="CHEBI:78531"/>
        <dbReference type="ChEBI" id="CHEBI:456215"/>
        <dbReference type="EC" id="6.1.1.20"/>
    </reaction>
</comment>
<dbReference type="PROSITE" id="PS50886">
    <property type="entry name" value="TRBD"/>
    <property type="match status" value="1"/>
</dbReference>
<dbReference type="SMART" id="SM00873">
    <property type="entry name" value="B3_4"/>
    <property type="match status" value="1"/>
</dbReference>
<reference evidence="20 21" key="2">
    <citation type="journal article" date="2012" name="J. Bacteriol.">
        <title>Complete genome sequences of six strains of the genus Methylobacterium.</title>
        <authorList>
            <person name="Marx C.J."/>
            <person name="Bringel F."/>
            <person name="Chistoserdova L."/>
            <person name="Moulin L."/>
            <person name="Farhan Ul Haque M."/>
            <person name="Fleischman D.E."/>
            <person name="Gruffaz C."/>
            <person name="Jourand P."/>
            <person name="Knief C."/>
            <person name="Lee M.C."/>
            <person name="Muller E.E."/>
            <person name="Nadalig T."/>
            <person name="Peyraud R."/>
            <person name="Roselli S."/>
            <person name="Russ L."/>
            <person name="Goodwin L.A."/>
            <person name="Ivanova N."/>
            <person name="Kyrpides N."/>
            <person name="Lajus A."/>
            <person name="Land M.L."/>
            <person name="Medigue C."/>
            <person name="Mikhailova N."/>
            <person name="Nolan M."/>
            <person name="Woyke T."/>
            <person name="Stolyar S."/>
            <person name="Vorholt J.A."/>
            <person name="Vuilleumier S."/>
        </authorList>
    </citation>
    <scope>NUCLEOTIDE SEQUENCE [LARGE SCALE GENOMIC DNA]</scope>
    <source>
        <strain evidence="21">CM4 / NCIMB 13688</strain>
    </source>
</reference>
<sequence length="850" mass="90921">MKFTLSWLKDHLDTEASLDAIAETLTRIGLEVEGLEDKAAALRPYVIARVISAEQHPNADRLRVCQVDAGDGQPLQVVCGAPNARAGMLSVFAPPGTYVPGKAITLSVGTIRGVESRGMLCSGAELGLGDDHDGILDLPEDAPVGTPYALWAGLDDPVIEINLTPNRSDCTSIHGIARDLAATGLGTLKREPMPPVRGEGPCPVPVTLAFDEHDKGLCPLFALRLVRGVTNGPSPEWMQKRLRAIGLRPINALVDITNYMTFDRGRPLHVFDARKVAGGLTVRRSKPLIRAEYSILSSQEVADAEKSGLKPIYRKTFSDGAIEYSIDYLDAEIIDALDGRQYPLDDSMVVIADDDGVKSLAGIIGGEASGCDETTTDVLIESALWDPRNIARTGRRLGIITDARYRFERGVDPAFALPGLDLATRLVIDLCGGSPSEARIAGEIPDLDRVIDFPWTEVRRLAGIELSRAEMKVTLESLGFHISGSGDRVKVLPPSWRPDVEGKADLVEEIVRIAGLDRIEPKPLPRVETVAVEPMLTVLQRRGRLAKRALAGRGMLEAVTYSFVAHEDARLFGGGGADLALANPIAADLSDMRPSLVPGLLRAAQRNADRGFPDTALFEVGQCFASDEPEGQSLRATGLRRGTARHAGSGRHWSGAAEAVDAFEAKADALALLAALGVPTGGLQIVAGGPDWLHPGRSGTLQFGPKNVVGHFGELHPRLLKAMDLKGTLVAFEITLDSLPLPRHRPTKAKPALVLPDLQAISRDFAFVVPRDVPAADILKAAQGAERKLITGIEVFDLYEGAGIPDGSKSVAVAVRLQPSERTLTDAEIEAVSAKIVAEVSKKTGATLRS</sequence>
<dbReference type="Pfam" id="PF17759">
    <property type="entry name" value="tRNA_synthFbeta"/>
    <property type="match status" value="1"/>
</dbReference>
<dbReference type="InterPro" id="IPR033714">
    <property type="entry name" value="tRNA_bind_bactPheRS"/>
</dbReference>
<evidence type="ECO:0000256" key="7">
    <source>
        <dbReference type="ARBA" id="ARBA00022723"/>
    </source>
</evidence>
<dbReference type="Pfam" id="PF03147">
    <property type="entry name" value="FDX-ACB"/>
    <property type="match status" value="1"/>
</dbReference>
<dbReference type="FunFam" id="3.30.70.380:FF:000001">
    <property type="entry name" value="Phenylalanine--tRNA ligase beta subunit"/>
    <property type="match status" value="1"/>
</dbReference>
<gene>
    <name evidence="15" type="primary">pheT</name>
    <name evidence="20" type="ordered locus">Mchl_1912</name>
</gene>
<comment type="cofactor">
    <cofactor evidence="15">
        <name>Mg(2+)</name>
        <dbReference type="ChEBI" id="CHEBI:18420"/>
    </cofactor>
    <text evidence="15">Binds 2 magnesium ions per tetramer.</text>
</comment>
<dbReference type="InterPro" id="IPR005147">
    <property type="entry name" value="tRNA_synthase_B5-dom"/>
</dbReference>
<name>B7KVA4_METC4</name>
<dbReference type="PANTHER" id="PTHR10947">
    <property type="entry name" value="PHENYLALANYL-TRNA SYNTHETASE BETA CHAIN AND LEUCINE-RICH REPEAT-CONTAINING PROTEIN 47"/>
    <property type="match status" value="1"/>
</dbReference>
<evidence type="ECO:0000256" key="10">
    <source>
        <dbReference type="ARBA" id="ARBA00022842"/>
    </source>
</evidence>
<dbReference type="Pfam" id="PF03483">
    <property type="entry name" value="B3_4"/>
    <property type="match status" value="2"/>
</dbReference>
<dbReference type="CDD" id="cd00769">
    <property type="entry name" value="PheRS_beta_core"/>
    <property type="match status" value="1"/>
</dbReference>
<dbReference type="Gene3D" id="2.40.50.140">
    <property type="entry name" value="Nucleic acid-binding proteins"/>
    <property type="match status" value="1"/>
</dbReference>
<evidence type="ECO:0000256" key="2">
    <source>
        <dbReference type="ARBA" id="ARBA00008653"/>
    </source>
</evidence>
<keyword evidence="4 15" id="KW-0963">Cytoplasm</keyword>
<accession>B7KVA4</accession>
<dbReference type="InterPro" id="IPR005146">
    <property type="entry name" value="B3/B4_tRNA-bd"/>
</dbReference>
<dbReference type="Pfam" id="PF03484">
    <property type="entry name" value="B5"/>
    <property type="match status" value="1"/>
</dbReference>
<dbReference type="NCBIfam" id="NF045760">
    <property type="entry name" value="YtpR"/>
    <property type="match status" value="1"/>
</dbReference>
<feature type="domain" description="TRNA-binding" evidence="17">
    <location>
        <begin position="39"/>
        <end position="149"/>
    </location>
</feature>
<feature type="domain" description="FDX-ACB" evidence="18">
    <location>
        <begin position="756"/>
        <end position="849"/>
    </location>
</feature>
<dbReference type="InterPro" id="IPR009061">
    <property type="entry name" value="DNA-bd_dom_put_sf"/>
</dbReference>
<evidence type="ECO:0000259" key="17">
    <source>
        <dbReference type="PROSITE" id="PS50886"/>
    </source>
</evidence>
<evidence type="ECO:0000256" key="14">
    <source>
        <dbReference type="ARBA" id="ARBA00049255"/>
    </source>
</evidence>
<dbReference type="InterPro" id="IPR020825">
    <property type="entry name" value="Phe-tRNA_synthase-like_B3/B4"/>
</dbReference>
<dbReference type="KEGG" id="mch:Mchl_1912"/>
<keyword evidence="6 15" id="KW-0436">Ligase</keyword>
<keyword evidence="9 15" id="KW-0067">ATP-binding</keyword>
<dbReference type="InterPro" id="IPR004532">
    <property type="entry name" value="Phe-tRNA-ligase_IIc_bsu_bact"/>
</dbReference>
<feature type="domain" description="B5" evidence="19">
    <location>
        <begin position="446"/>
        <end position="521"/>
    </location>
</feature>